<keyword evidence="10" id="KW-1185">Reference proteome</keyword>
<dbReference type="AlphaFoldDB" id="A0A059FHJ8"/>
<evidence type="ECO:0000259" key="7">
    <source>
        <dbReference type="Pfam" id="PF02687"/>
    </source>
</evidence>
<keyword evidence="2" id="KW-1003">Cell membrane</keyword>
<keyword evidence="3 6" id="KW-0812">Transmembrane</keyword>
<name>A0A059FHJ8_9PROT</name>
<dbReference type="Proteomes" id="UP000025171">
    <property type="component" value="Unassembled WGS sequence"/>
</dbReference>
<accession>A0A059FHJ8</accession>
<feature type="transmembrane region" description="Helical" evidence="6">
    <location>
        <begin position="388"/>
        <end position="410"/>
    </location>
</feature>
<dbReference type="InterPro" id="IPR025857">
    <property type="entry name" value="MacB_PCD"/>
</dbReference>
<evidence type="ECO:0000313" key="10">
    <source>
        <dbReference type="Proteomes" id="UP000025171"/>
    </source>
</evidence>
<evidence type="ECO:0000256" key="3">
    <source>
        <dbReference type="ARBA" id="ARBA00022692"/>
    </source>
</evidence>
<evidence type="ECO:0000256" key="2">
    <source>
        <dbReference type="ARBA" id="ARBA00022475"/>
    </source>
</evidence>
<dbReference type="PANTHER" id="PTHR43738:SF2">
    <property type="entry name" value="ABC TRANSPORTER PERMEASE"/>
    <property type="match status" value="1"/>
</dbReference>
<dbReference type="RefSeq" id="WP_035617974.1">
    <property type="nucleotide sequence ID" value="NZ_ARYK01000007.1"/>
</dbReference>
<reference evidence="9 10" key="1">
    <citation type="journal article" date="2014" name="Antonie Van Leeuwenhoek">
        <title>Hyphomonas beringensis sp. nov. and Hyphomonas chukchiensis sp. nov., isolated from surface seawater of the Bering Sea and Chukchi Sea.</title>
        <authorList>
            <person name="Li C."/>
            <person name="Lai Q."/>
            <person name="Li G."/>
            <person name="Dong C."/>
            <person name="Wang J."/>
            <person name="Liao Y."/>
            <person name="Shao Z."/>
        </authorList>
    </citation>
    <scope>NUCLEOTIDE SEQUENCE [LARGE SCALE GENOMIC DNA]</scope>
    <source>
        <strain evidence="9 10">MHS-2</strain>
    </source>
</reference>
<keyword evidence="4 6" id="KW-1133">Transmembrane helix</keyword>
<organism evidence="9 10">
    <name type="scientific">Hyphomonas johnsonii MHS-2</name>
    <dbReference type="NCBI Taxonomy" id="1280950"/>
    <lineage>
        <taxon>Bacteria</taxon>
        <taxon>Pseudomonadati</taxon>
        <taxon>Pseudomonadota</taxon>
        <taxon>Alphaproteobacteria</taxon>
        <taxon>Hyphomonadales</taxon>
        <taxon>Hyphomonadaceae</taxon>
        <taxon>Hyphomonas</taxon>
    </lineage>
</organism>
<evidence type="ECO:0000256" key="4">
    <source>
        <dbReference type="ARBA" id="ARBA00022989"/>
    </source>
</evidence>
<dbReference type="PATRIC" id="fig|1280950.3.peg.2813"/>
<dbReference type="InterPro" id="IPR051125">
    <property type="entry name" value="ABC-4/HrtB_transporter"/>
</dbReference>
<dbReference type="InterPro" id="IPR003838">
    <property type="entry name" value="ABC3_permease_C"/>
</dbReference>
<evidence type="ECO:0000256" key="5">
    <source>
        <dbReference type="ARBA" id="ARBA00023136"/>
    </source>
</evidence>
<keyword evidence="5 6" id="KW-0472">Membrane</keyword>
<dbReference type="eggNOG" id="COG0577">
    <property type="taxonomic scope" value="Bacteria"/>
</dbReference>
<dbReference type="GO" id="GO:0005886">
    <property type="term" value="C:plasma membrane"/>
    <property type="evidence" value="ECO:0007669"/>
    <property type="project" value="UniProtKB-SubCell"/>
</dbReference>
<evidence type="ECO:0000256" key="1">
    <source>
        <dbReference type="ARBA" id="ARBA00004651"/>
    </source>
</evidence>
<feature type="transmembrane region" description="Helical" evidence="6">
    <location>
        <begin position="269"/>
        <end position="289"/>
    </location>
</feature>
<dbReference type="STRING" id="1280950.HJO_13996"/>
<dbReference type="EMBL" id="ARYK01000007">
    <property type="protein sequence ID" value="KCZ90067.1"/>
    <property type="molecule type" value="Genomic_DNA"/>
</dbReference>
<evidence type="ECO:0000256" key="6">
    <source>
        <dbReference type="SAM" id="Phobius"/>
    </source>
</evidence>
<dbReference type="PANTHER" id="PTHR43738">
    <property type="entry name" value="ABC TRANSPORTER, MEMBRANE PROTEIN"/>
    <property type="match status" value="1"/>
</dbReference>
<protein>
    <submittedName>
        <fullName evidence="9">ABC transporter permease</fullName>
    </submittedName>
</protein>
<dbReference type="Pfam" id="PF02687">
    <property type="entry name" value="FtsX"/>
    <property type="match status" value="1"/>
</dbReference>
<evidence type="ECO:0000259" key="8">
    <source>
        <dbReference type="Pfam" id="PF12704"/>
    </source>
</evidence>
<feature type="domain" description="ABC3 transporter permease C-terminal" evidence="7">
    <location>
        <begin position="295"/>
        <end position="413"/>
    </location>
</feature>
<feature type="domain" description="MacB-like periplasmic core" evidence="8">
    <location>
        <begin position="20"/>
        <end position="208"/>
    </location>
</feature>
<feature type="transmembrane region" description="Helical" evidence="6">
    <location>
        <begin position="17"/>
        <end position="36"/>
    </location>
</feature>
<evidence type="ECO:0000313" key="9">
    <source>
        <dbReference type="EMBL" id="KCZ90067.1"/>
    </source>
</evidence>
<comment type="caution">
    <text evidence="9">The sequence shown here is derived from an EMBL/GenBank/DDBJ whole genome shotgun (WGS) entry which is preliminary data.</text>
</comment>
<dbReference type="OrthoDB" id="9784014at2"/>
<proteinExistence type="predicted"/>
<feature type="transmembrane region" description="Helical" evidence="6">
    <location>
        <begin position="295"/>
        <end position="316"/>
    </location>
</feature>
<comment type="subcellular location">
    <subcellularLocation>
        <location evidence="1">Cell membrane</location>
        <topology evidence="1">Multi-pass membrane protein</topology>
    </subcellularLocation>
</comment>
<dbReference type="Pfam" id="PF12704">
    <property type="entry name" value="MacB_PCD"/>
    <property type="match status" value="1"/>
</dbReference>
<gene>
    <name evidence="9" type="ORF">HJO_13996</name>
</gene>
<sequence>MSAILSLAWKSLLNRKGSVILTIVAVALSVALFLGVEKARTGAREGFGNTISGTDLIVGAPTGTVNLLLYSVFRMGNATAEVSWPTYQKIAARPDIAWAVPISLGDSHRGFRVLGTENTYFDYYKYGRNQSLELAEGHRLDDLFDAVIGADVARELGYGIGSPLVLSHGLGKANLGSGHENRPFRVTGVLAPTGTPVDRTVHVSLEAITAIHVGWETGAKNPLSDTITEEMIRGFDLTPKTVTALFVGLKKKGTILTTRRAINTNKGEPLMAIIPSAALAELWSVTAFAERALMAVSVFVIAVGLVSILTSILSSLNERRREMSILRAVGARPGHVFSLLVLEAGLVGFFGALAGILVIHAVLAVAGPVIEARYGVSLAGTGPGLTDLYTLVAVTLAALLIGMVPAWTAFRRSLADGLSVKL</sequence>
<feature type="transmembrane region" description="Helical" evidence="6">
    <location>
        <begin position="337"/>
        <end position="368"/>
    </location>
</feature>